<evidence type="ECO:0000256" key="2">
    <source>
        <dbReference type="ARBA" id="ARBA00022642"/>
    </source>
</evidence>
<keyword evidence="3 6" id="KW-0521">NADP</keyword>
<protein>
    <recommendedName>
        <fullName evidence="6">L-aspartate dehydrogenase</fullName>
        <ecNumber evidence="6">1.4.1.21</ecNumber>
    </recommendedName>
</protein>
<feature type="domain" description="Aspartate/homoserine dehydrogenase NAD-binding" evidence="8">
    <location>
        <begin position="8"/>
        <end position="99"/>
    </location>
</feature>
<dbReference type="InterPro" id="IPR036291">
    <property type="entry name" value="NAD(P)-bd_dom_sf"/>
</dbReference>
<dbReference type="PANTHER" id="PTHR31873">
    <property type="entry name" value="L-ASPARTATE DEHYDROGENASE-RELATED"/>
    <property type="match status" value="1"/>
</dbReference>
<dbReference type="Pfam" id="PF01958">
    <property type="entry name" value="Asp_DH_C"/>
    <property type="match status" value="1"/>
</dbReference>
<proteinExistence type="inferred from homology"/>
<comment type="function">
    <text evidence="6">Specifically catalyzes the NAD or NADP-dependent dehydrogenation of L-aspartate to iminoaspartate.</text>
</comment>
<feature type="binding site" evidence="6">
    <location>
        <position position="113"/>
    </location>
    <ligand>
        <name>NAD(+)</name>
        <dbReference type="ChEBI" id="CHEBI:57540"/>
    </ligand>
</feature>
<dbReference type="InterPro" id="IPR002811">
    <property type="entry name" value="Asp_DH"/>
</dbReference>
<dbReference type="EC" id="1.4.1.21" evidence="6"/>
<dbReference type="HAMAP" id="MF_01265">
    <property type="entry name" value="NadX"/>
    <property type="match status" value="1"/>
</dbReference>
<sequence>MRRVVVAGYGVIGSQVAGELAKGGVPGAELVGIVDSRVLTDPPAPQCTLSEALHIADVVVECAGQPAVHEMIDPVLGGGADLVVTSVGALLDERLGSRLGSLGPGRLLGTHGAVGGLDLLASVARAGGLDVARLRTTKKSASLVREWMTRERTAEILAARDPITVFSGSADEAARLFPDSLNVVAALATAVGSTQLVEVELVGDPTAPMTTHEITAEGDLGDYCFTIRNTPSNQNPRTSAVTAWSVLHTVASLTDRAPLIA</sequence>
<dbReference type="GO" id="GO:0033735">
    <property type="term" value="F:aspartate dehydrogenase [NAD(P)+] activity"/>
    <property type="evidence" value="ECO:0007669"/>
    <property type="project" value="UniProtKB-EC"/>
</dbReference>
<comment type="similarity">
    <text evidence="1 6">Belongs to the L-aspartate dehydrogenase family.</text>
</comment>
<dbReference type="AlphaFoldDB" id="A0A852VRK8"/>
<dbReference type="EMBL" id="JACCAE010000001">
    <property type="protein sequence ID" value="NYF98070.1"/>
    <property type="molecule type" value="Genomic_DNA"/>
</dbReference>
<evidence type="ECO:0000259" key="7">
    <source>
        <dbReference type="Pfam" id="PF01958"/>
    </source>
</evidence>
<keyword evidence="5 6" id="KW-0520">NAD</keyword>
<dbReference type="SUPFAM" id="SSF51735">
    <property type="entry name" value="NAD(P)-binding Rossmann-fold domains"/>
    <property type="match status" value="1"/>
</dbReference>
<dbReference type="RefSeq" id="WP_185990923.1">
    <property type="nucleotide sequence ID" value="NZ_JACCAE010000001.1"/>
</dbReference>
<feature type="binding site" evidence="6">
    <location>
        <position position="182"/>
    </location>
    <ligand>
        <name>NAD(+)</name>
        <dbReference type="ChEBI" id="CHEBI:57540"/>
    </ligand>
</feature>
<evidence type="ECO:0000256" key="6">
    <source>
        <dbReference type="HAMAP-Rule" id="MF_01265"/>
    </source>
</evidence>
<keyword evidence="2 6" id="KW-0662">Pyridine nucleotide biosynthesis</keyword>
<dbReference type="PANTHER" id="PTHR31873:SF6">
    <property type="entry name" value="ASPARTATE DEHYDROGENASE DOMAIN-CONTAINING PROTEIN"/>
    <property type="match status" value="1"/>
</dbReference>
<dbReference type="GO" id="GO:0051287">
    <property type="term" value="F:NAD binding"/>
    <property type="evidence" value="ECO:0007669"/>
    <property type="project" value="UniProtKB-UniRule"/>
</dbReference>
<evidence type="ECO:0000256" key="3">
    <source>
        <dbReference type="ARBA" id="ARBA00022857"/>
    </source>
</evidence>
<dbReference type="InterPro" id="IPR011182">
    <property type="entry name" value="L-Asp_DH"/>
</dbReference>
<comment type="catalytic activity">
    <reaction evidence="6">
        <text>L-aspartate + NADP(+) + H2O = oxaloacetate + NH4(+) + NADPH + H(+)</text>
        <dbReference type="Rhea" id="RHEA:11784"/>
        <dbReference type="ChEBI" id="CHEBI:15377"/>
        <dbReference type="ChEBI" id="CHEBI:15378"/>
        <dbReference type="ChEBI" id="CHEBI:16452"/>
        <dbReference type="ChEBI" id="CHEBI:28938"/>
        <dbReference type="ChEBI" id="CHEBI:29991"/>
        <dbReference type="ChEBI" id="CHEBI:57783"/>
        <dbReference type="ChEBI" id="CHEBI:58349"/>
        <dbReference type="EC" id="1.4.1.21"/>
    </reaction>
</comment>
<keyword evidence="4 6" id="KW-0560">Oxidoreductase</keyword>
<organism evidence="9 10">
    <name type="scientific">Janibacter cremeus</name>
    <dbReference type="NCBI Taxonomy" id="1285192"/>
    <lineage>
        <taxon>Bacteria</taxon>
        <taxon>Bacillati</taxon>
        <taxon>Actinomycetota</taxon>
        <taxon>Actinomycetes</taxon>
        <taxon>Micrococcales</taxon>
        <taxon>Intrasporangiaceae</taxon>
        <taxon>Janibacter</taxon>
    </lineage>
</organism>
<dbReference type="UniPathway" id="UPA00253">
    <property type="reaction ID" value="UER00456"/>
</dbReference>
<dbReference type="GO" id="GO:0009435">
    <property type="term" value="P:NAD+ biosynthetic process"/>
    <property type="evidence" value="ECO:0007669"/>
    <property type="project" value="UniProtKB-UniRule"/>
</dbReference>
<evidence type="ECO:0000256" key="1">
    <source>
        <dbReference type="ARBA" id="ARBA00008331"/>
    </source>
</evidence>
<evidence type="ECO:0000256" key="4">
    <source>
        <dbReference type="ARBA" id="ARBA00023002"/>
    </source>
</evidence>
<reference evidence="9 10" key="1">
    <citation type="submission" date="2020-07" db="EMBL/GenBank/DDBJ databases">
        <title>Sequencing the genomes of 1000 actinobacteria strains.</title>
        <authorList>
            <person name="Klenk H.-P."/>
        </authorList>
    </citation>
    <scope>NUCLEOTIDE SEQUENCE [LARGE SCALE GENOMIC DNA]</scope>
    <source>
        <strain evidence="9 10">DSM 26154</strain>
    </source>
</reference>
<dbReference type="Pfam" id="PF03447">
    <property type="entry name" value="NAD_binding_3"/>
    <property type="match status" value="1"/>
</dbReference>
<dbReference type="GO" id="GO:0016639">
    <property type="term" value="F:oxidoreductase activity, acting on the CH-NH2 group of donors, NAD or NADP as acceptor"/>
    <property type="evidence" value="ECO:0007669"/>
    <property type="project" value="UniProtKB-UniRule"/>
</dbReference>
<feature type="domain" description="Aspartate dehydrogenase" evidence="7">
    <location>
        <begin position="161"/>
        <end position="247"/>
    </location>
</feature>
<evidence type="ECO:0000313" key="10">
    <source>
        <dbReference type="Proteomes" id="UP000554054"/>
    </source>
</evidence>
<dbReference type="Gene3D" id="3.40.50.720">
    <property type="entry name" value="NAD(P)-binding Rossmann-like Domain"/>
    <property type="match status" value="1"/>
</dbReference>
<accession>A0A852VRK8</accession>
<keyword evidence="10" id="KW-1185">Reference proteome</keyword>
<dbReference type="InterPro" id="IPR020626">
    <property type="entry name" value="Asp_DH_prok"/>
</dbReference>
<dbReference type="Gene3D" id="3.30.360.10">
    <property type="entry name" value="Dihydrodipicolinate Reductase, domain 2"/>
    <property type="match status" value="1"/>
</dbReference>
<evidence type="ECO:0000259" key="8">
    <source>
        <dbReference type="Pfam" id="PF03447"/>
    </source>
</evidence>
<gene>
    <name evidence="6" type="primary">nadX</name>
    <name evidence="9" type="ORF">BJY20_001462</name>
</gene>
<dbReference type="GO" id="GO:0050661">
    <property type="term" value="F:NADP binding"/>
    <property type="evidence" value="ECO:0007669"/>
    <property type="project" value="UniProtKB-UniRule"/>
</dbReference>
<comment type="miscellaneous">
    <text evidence="6">The iminoaspartate product is unstable in aqueous solution and can decompose to oxaloacetate and ammonia.</text>
</comment>
<dbReference type="Proteomes" id="UP000554054">
    <property type="component" value="Unassembled WGS sequence"/>
</dbReference>
<dbReference type="SUPFAM" id="SSF55347">
    <property type="entry name" value="Glyceraldehyde-3-phosphate dehydrogenase-like, C-terminal domain"/>
    <property type="match status" value="1"/>
</dbReference>
<evidence type="ECO:0000313" key="9">
    <source>
        <dbReference type="EMBL" id="NYF98070.1"/>
    </source>
</evidence>
<comment type="pathway">
    <text evidence="6">Cofactor biosynthesis; NAD(+) biosynthesis; iminoaspartate from L-aspartate (dehydrogenase route): step 1/1.</text>
</comment>
<dbReference type="PIRSF" id="PIRSF005227">
    <property type="entry name" value="Asp_dh_NAD_syn"/>
    <property type="match status" value="1"/>
</dbReference>
<comment type="caution">
    <text evidence="9">The sequence shown here is derived from an EMBL/GenBank/DDBJ whole genome shotgun (WGS) entry which is preliminary data.</text>
</comment>
<evidence type="ECO:0000256" key="5">
    <source>
        <dbReference type="ARBA" id="ARBA00023027"/>
    </source>
</evidence>
<comment type="catalytic activity">
    <reaction evidence="6">
        <text>L-aspartate + NAD(+) + H2O = oxaloacetate + NH4(+) + NADH + H(+)</text>
        <dbReference type="Rhea" id="RHEA:11788"/>
        <dbReference type="ChEBI" id="CHEBI:15377"/>
        <dbReference type="ChEBI" id="CHEBI:15378"/>
        <dbReference type="ChEBI" id="CHEBI:16452"/>
        <dbReference type="ChEBI" id="CHEBI:28938"/>
        <dbReference type="ChEBI" id="CHEBI:29991"/>
        <dbReference type="ChEBI" id="CHEBI:57540"/>
        <dbReference type="ChEBI" id="CHEBI:57945"/>
        <dbReference type="EC" id="1.4.1.21"/>
    </reaction>
</comment>
<feature type="active site" evidence="6">
    <location>
        <position position="212"/>
    </location>
</feature>
<dbReference type="InterPro" id="IPR005106">
    <property type="entry name" value="Asp/hSer_DH_NAD-bd"/>
</dbReference>
<name>A0A852VRK8_9MICO</name>